<evidence type="ECO:0000313" key="2">
    <source>
        <dbReference type="EMBL" id="MFC0563560.1"/>
    </source>
</evidence>
<protein>
    <submittedName>
        <fullName evidence="2">Uncharacterized protein</fullName>
    </submittedName>
</protein>
<sequence>MNKTMGPAVPLLICAVIAVACLTQDNYGGAIFAGVVGVVLSLVMYVRAARGRAR</sequence>
<name>A0ABV6NS22_9ACTN</name>
<dbReference type="EMBL" id="JBHLUE010000004">
    <property type="protein sequence ID" value="MFC0563560.1"/>
    <property type="molecule type" value="Genomic_DNA"/>
</dbReference>
<comment type="caution">
    <text evidence="2">The sequence shown here is derived from an EMBL/GenBank/DDBJ whole genome shotgun (WGS) entry which is preliminary data.</text>
</comment>
<keyword evidence="1" id="KW-0472">Membrane</keyword>
<accession>A0ABV6NS22</accession>
<keyword evidence="1" id="KW-1133">Transmembrane helix</keyword>
<feature type="transmembrane region" description="Helical" evidence="1">
    <location>
        <begin position="30"/>
        <end position="48"/>
    </location>
</feature>
<organism evidence="2 3">
    <name type="scientific">Plantactinospora siamensis</name>
    <dbReference type="NCBI Taxonomy" id="555372"/>
    <lineage>
        <taxon>Bacteria</taxon>
        <taxon>Bacillati</taxon>
        <taxon>Actinomycetota</taxon>
        <taxon>Actinomycetes</taxon>
        <taxon>Micromonosporales</taxon>
        <taxon>Micromonosporaceae</taxon>
        <taxon>Plantactinospora</taxon>
    </lineage>
</organism>
<keyword evidence="3" id="KW-1185">Reference proteome</keyword>
<dbReference type="PROSITE" id="PS51257">
    <property type="entry name" value="PROKAR_LIPOPROTEIN"/>
    <property type="match status" value="1"/>
</dbReference>
<evidence type="ECO:0000256" key="1">
    <source>
        <dbReference type="SAM" id="Phobius"/>
    </source>
</evidence>
<keyword evidence="1" id="KW-0812">Transmembrane</keyword>
<dbReference type="RefSeq" id="WP_377336249.1">
    <property type="nucleotide sequence ID" value="NZ_JBHLUE010000004.1"/>
</dbReference>
<evidence type="ECO:0000313" key="3">
    <source>
        <dbReference type="Proteomes" id="UP001589894"/>
    </source>
</evidence>
<reference evidence="2 3" key="1">
    <citation type="submission" date="2024-09" db="EMBL/GenBank/DDBJ databases">
        <authorList>
            <person name="Sun Q."/>
            <person name="Mori K."/>
        </authorList>
    </citation>
    <scope>NUCLEOTIDE SEQUENCE [LARGE SCALE GENOMIC DNA]</scope>
    <source>
        <strain evidence="2 3">TBRC 2205</strain>
    </source>
</reference>
<proteinExistence type="predicted"/>
<dbReference type="Proteomes" id="UP001589894">
    <property type="component" value="Unassembled WGS sequence"/>
</dbReference>
<gene>
    <name evidence="2" type="ORF">ACFFHU_05180</name>
</gene>